<proteinExistence type="predicted"/>
<evidence type="ECO:0000313" key="1">
    <source>
        <dbReference type="EMBL" id="PKU81464.1"/>
    </source>
</evidence>
<name>A0A2I0X0M2_9ASPA</name>
<evidence type="ECO:0000313" key="2">
    <source>
        <dbReference type="Proteomes" id="UP000233837"/>
    </source>
</evidence>
<sequence>MKGKRLTVMKIEGTVGRDSQEEKIFVVAVWIRSRTRENRAKRGIRDLGILKSWMGFAGDFNRCYLHRF</sequence>
<keyword evidence="2" id="KW-1185">Reference proteome</keyword>
<reference evidence="1 2" key="2">
    <citation type="journal article" date="2017" name="Nature">
        <title>The Apostasia genome and the evolution of orchids.</title>
        <authorList>
            <person name="Zhang G.Q."/>
            <person name="Liu K.W."/>
            <person name="Li Z."/>
            <person name="Lohaus R."/>
            <person name="Hsiao Y.Y."/>
            <person name="Niu S.C."/>
            <person name="Wang J.Y."/>
            <person name="Lin Y.C."/>
            <person name="Xu Q."/>
            <person name="Chen L.J."/>
            <person name="Yoshida K."/>
            <person name="Fujiwara S."/>
            <person name="Wang Z.W."/>
            <person name="Zhang Y.Q."/>
            <person name="Mitsuda N."/>
            <person name="Wang M."/>
            <person name="Liu G.H."/>
            <person name="Pecoraro L."/>
            <person name="Huang H.X."/>
            <person name="Xiao X.J."/>
            <person name="Lin M."/>
            <person name="Wu X.Y."/>
            <person name="Wu W.L."/>
            <person name="Chen Y.Y."/>
            <person name="Chang S.B."/>
            <person name="Sakamoto S."/>
            <person name="Ohme-Takagi M."/>
            <person name="Yagi M."/>
            <person name="Zeng S.J."/>
            <person name="Shen C.Y."/>
            <person name="Yeh C.M."/>
            <person name="Luo Y.B."/>
            <person name="Tsai W.C."/>
            <person name="Van de Peer Y."/>
            <person name="Liu Z.J."/>
        </authorList>
    </citation>
    <scope>NUCLEOTIDE SEQUENCE [LARGE SCALE GENOMIC DNA]</scope>
    <source>
        <tissue evidence="1">The whole plant</tissue>
    </source>
</reference>
<protein>
    <submittedName>
        <fullName evidence="1">Uncharacterized protein</fullName>
    </submittedName>
</protein>
<dbReference type="EMBL" id="KZ502242">
    <property type="protein sequence ID" value="PKU81464.1"/>
    <property type="molecule type" value="Genomic_DNA"/>
</dbReference>
<accession>A0A2I0X0M2</accession>
<gene>
    <name evidence="1" type="ORF">MA16_Dca015869</name>
</gene>
<organism evidence="1 2">
    <name type="scientific">Dendrobium catenatum</name>
    <dbReference type="NCBI Taxonomy" id="906689"/>
    <lineage>
        <taxon>Eukaryota</taxon>
        <taxon>Viridiplantae</taxon>
        <taxon>Streptophyta</taxon>
        <taxon>Embryophyta</taxon>
        <taxon>Tracheophyta</taxon>
        <taxon>Spermatophyta</taxon>
        <taxon>Magnoliopsida</taxon>
        <taxon>Liliopsida</taxon>
        <taxon>Asparagales</taxon>
        <taxon>Orchidaceae</taxon>
        <taxon>Epidendroideae</taxon>
        <taxon>Malaxideae</taxon>
        <taxon>Dendrobiinae</taxon>
        <taxon>Dendrobium</taxon>
    </lineage>
</organism>
<dbReference type="Proteomes" id="UP000233837">
    <property type="component" value="Unassembled WGS sequence"/>
</dbReference>
<dbReference type="AlphaFoldDB" id="A0A2I0X0M2"/>
<reference evidence="1 2" key="1">
    <citation type="journal article" date="2016" name="Sci. Rep.">
        <title>The Dendrobium catenatum Lindl. genome sequence provides insights into polysaccharide synthase, floral development and adaptive evolution.</title>
        <authorList>
            <person name="Zhang G.Q."/>
            <person name="Xu Q."/>
            <person name="Bian C."/>
            <person name="Tsai W.C."/>
            <person name="Yeh C.M."/>
            <person name="Liu K.W."/>
            <person name="Yoshida K."/>
            <person name="Zhang L.S."/>
            <person name="Chang S.B."/>
            <person name="Chen F."/>
            <person name="Shi Y."/>
            <person name="Su Y.Y."/>
            <person name="Zhang Y.Q."/>
            <person name="Chen L.J."/>
            <person name="Yin Y."/>
            <person name="Lin M."/>
            <person name="Huang H."/>
            <person name="Deng H."/>
            <person name="Wang Z.W."/>
            <person name="Zhu S.L."/>
            <person name="Zhao X."/>
            <person name="Deng C."/>
            <person name="Niu S.C."/>
            <person name="Huang J."/>
            <person name="Wang M."/>
            <person name="Liu G.H."/>
            <person name="Yang H.J."/>
            <person name="Xiao X.J."/>
            <person name="Hsiao Y.Y."/>
            <person name="Wu W.L."/>
            <person name="Chen Y.Y."/>
            <person name="Mitsuda N."/>
            <person name="Ohme-Takagi M."/>
            <person name="Luo Y.B."/>
            <person name="Van de Peer Y."/>
            <person name="Liu Z.J."/>
        </authorList>
    </citation>
    <scope>NUCLEOTIDE SEQUENCE [LARGE SCALE GENOMIC DNA]</scope>
    <source>
        <tissue evidence="1">The whole plant</tissue>
    </source>
</reference>